<gene>
    <name evidence="10" type="ORF">M408DRAFT_326297</name>
</gene>
<feature type="coiled-coil region" evidence="7">
    <location>
        <begin position="295"/>
        <end position="322"/>
    </location>
</feature>
<evidence type="ECO:0000256" key="8">
    <source>
        <dbReference type="SAM" id="MobiDB-lite"/>
    </source>
</evidence>
<evidence type="ECO:0000256" key="6">
    <source>
        <dbReference type="RuleBase" id="RU368080"/>
    </source>
</evidence>
<dbReference type="PANTHER" id="PTHR28005:SF1">
    <property type="entry name" value="AUTOPHAGY-RELATED PROTEIN 17"/>
    <property type="match status" value="1"/>
</dbReference>
<accession>A0A0C3B9Z4</accession>
<dbReference type="GO" id="GO:0000422">
    <property type="term" value="P:autophagy of mitochondrion"/>
    <property type="evidence" value="ECO:0007669"/>
    <property type="project" value="TreeGrafter"/>
</dbReference>
<comment type="similarity">
    <text evidence="1 6">Belongs to the ATG17 family.</text>
</comment>
<evidence type="ECO:0000256" key="3">
    <source>
        <dbReference type="ARBA" id="ARBA00022490"/>
    </source>
</evidence>
<dbReference type="InterPro" id="IPR007240">
    <property type="entry name" value="Atg17"/>
</dbReference>
<sequence length="482" mass="54063">MATSNETTSRGLLDLVLRSRKALDQTKTLCSRADVLSKDSTELALDLVAVDAKTRWATEMILEQLKLIGSVAKSLTAQRSKLQQDAELWDVKRKERTFSLDSLLDDLGSQLVPPSFYETASGSSIFGSQTSEKDAFAPVPDDPSGVEGTAQTKDGATATAREGNKTRTKWKTLRFFVDERAMEEAMERMDEDRNSLEDLLESTSSQTQSMNEKMQAIKNLLPATRSNIPSSVQEWLKMQEADLNRMAELLEDVTHHFDQMEGALRDSDAGEVLEDEDMEVLEGDTGELPSIIGETEQSLVKIKDISQRLQQAREECDALLGRQKSALSMLEELGIEMTDLVEQQQLVEVEATTIHSTLQGHLLSLSELYDTFLKYRAAYGHLVLEMDRRRMYRDAVETIINGMNEQLHAMRQEEISHREQFFKAEGAYLPEDLCPYVGDMPVMLEVATSSDEVAVAIDPEYVAEVQSYIARGQTMQPPKGDR</sequence>
<protein>
    <recommendedName>
        <fullName evidence="2 6">Autophagy-related protein 17</fullName>
    </recommendedName>
</protein>
<evidence type="ECO:0000256" key="1">
    <source>
        <dbReference type="ARBA" id="ARBA00006259"/>
    </source>
</evidence>
<dbReference type="GO" id="GO:0034727">
    <property type="term" value="P:piecemeal microautophagy of the nucleus"/>
    <property type="evidence" value="ECO:0007669"/>
    <property type="project" value="TreeGrafter"/>
</dbReference>
<name>A0A0C3B9Z4_SERVB</name>
<evidence type="ECO:0000256" key="5">
    <source>
        <dbReference type="ARBA" id="ARBA00023136"/>
    </source>
</evidence>
<dbReference type="Proteomes" id="UP000054097">
    <property type="component" value="Unassembled WGS sequence"/>
</dbReference>
<evidence type="ECO:0000313" key="10">
    <source>
        <dbReference type="EMBL" id="KIM33625.1"/>
    </source>
</evidence>
<feature type="coiled-coil region" evidence="7">
    <location>
        <begin position="179"/>
        <end position="206"/>
    </location>
</feature>
<keyword evidence="7" id="KW-0175">Coiled coil</keyword>
<dbReference type="STRING" id="933852.A0A0C3B9Z4"/>
<comment type="function">
    <text evidence="6">Autophagy-specific protein that functions in response to autophagy-inducing signals as a scaffold to recruit other ATG proteins to organize preautophagosomal structure (PAS) formation. Modulates the timing and magnitude of the autophagy response, such as the size of the sequestering vesicles. Plays particularly a role in pexophagy and nucleophagy.</text>
</comment>
<organism evidence="10 11">
    <name type="scientific">Serendipita vermifera MAFF 305830</name>
    <dbReference type="NCBI Taxonomy" id="933852"/>
    <lineage>
        <taxon>Eukaryota</taxon>
        <taxon>Fungi</taxon>
        <taxon>Dikarya</taxon>
        <taxon>Basidiomycota</taxon>
        <taxon>Agaricomycotina</taxon>
        <taxon>Agaricomycetes</taxon>
        <taxon>Sebacinales</taxon>
        <taxon>Serendipitaceae</taxon>
        <taxon>Serendipita</taxon>
    </lineage>
</organism>
<keyword evidence="4 6" id="KW-0072">Autophagy</keyword>
<keyword evidence="5" id="KW-0472">Membrane</keyword>
<evidence type="ECO:0000256" key="4">
    <source>
        <dbReference type="ARBA" id="ARBA00023006"/>
    </source>
</evidence>
<evidence type="ECO:0000256" key="7">
    <source>
        <dbReference type="SAM" id="Coils"/>
    </source>
</evidence>
<evidence type="ECO:0000256" key="2">
    <source>
        <dbReference type="ARBA" id="ARBA00013806"/>
    </source>
</evidence>
<keyword evidence="3 6" id="KW-0963">Cytoplasm</keyword>
<dbReference type="GO" id="GO:0034045">
    <property type="term" value="C:phagophore assembly site membrane"/>
    <property type="evidence" value="ECO:0007669"/>
    <property type="project" value="UniProtKB-SubCell"/>
</dbReference>
<comment type="subcellular location">
    <subcellularLocation>
        <location evidence="6">Cytoplasm</location>
    </subcellularLocation>
    <subcellularLocation>
        <location evidence="6">Preautophagosomal structure membrane</location>
        <topology evidence="6">Peripheral membrane protein</topology>
    </subcellularLocation>
</comment>
<dbReference type="GO" id="GO:0000045">
    <property type="term" value="P:autophagosome assembly"/>
    <property type="evidence" value="ECO:0007669"/>
    <property type="project" value="TreeGrafter"/>
</dbReference>
<dbReference type="HOGENOM" id="CLU_024595_0_0_1"/>
<dbReference type="OrthoDB" id="1937984at2759"/>
<dbReference type="Pfam" id="PF04108">
    <property type="entry name" value="ATG17_like"/>
    <property type="match status" value="1"/>
</dbReference>
<dbReference type="GO" id="GO:1990316">
    <property type="term" value="C:Atg1/ULK1 kinase complex"/>
    <property type="evidence" value="ECO:0007669"/>
    <property type="project" value="TreeGrafter"/>
</dbReference>
<dbReference type="InterPro" id="IPR045326">
    <property type="entry name" value="ATG17-like_dom"/>
</dbReference>
<evidence type="ECO:0000259" key="9">
    <source>
        <dbReference type="Pfam" id="PF04108"/>
    </source>
</evidence>
<dbReference type="GO" id="GO:0030295">
    <property type="term" value="F:protein kinase activator activity"/>
    <property type="evidence" value="ECO:0007669"/>
    <property type="project" value="TreeGrafter"/>
</dbReference>
<reference evidence="10 11" key="1">
    <citation type="submission" date="2014-04" db="EMBL/GenBank/DDBJ databases">
        <authorList>
            <consortium name="DOE Joint Genome Institute"/>
            <person name="Kuo A."/>
            <person name="Zuccaro A."/>
            <person name="Kohler A."/>
            <person name="Nagy L.G."/>
            <person name="Floudas D."/>
            <person name="Copeland A."/>
            <person name="Barry K.W."/>
            <person name="Cichocki N."/>
            <person name="Veneault-Fourrey C."/>
            <person name="LaButti K."/>
            <person name="Lindquist E.A."/>
            <person name="Lipzen A."/>
            <person name="Lundell T."/>
            <person name="Morin E."/>
            <person name="Murat C."/>
            <person name="Sun H."/>
            <person name="Tunlid A."/>
            <person name="Henrissat B."/>
            <person name="Grigoriev I.V."/>
            <person name="Hibbett D.S."/>
            <person name="Martin F."/>
            <person name="Nordberg H.P."/>
            <person name="Cantor M.N."/>
            <person name="Hua S.X."/>
        </authorList>
    </citation>
    <scope>NUCLEOTIDE SEQUENCE [LARGE SCALE GENOMIC DNA]</scope>
    <source>
        <strain evidence="10 11">MAFF 305830</strain>
    </source>
</reference>
<dbReference type="EMBL" id="KN824278">
    <property type="protein sequence ID" value="KIM33625.1"/>
    <property type="molecule type" value="Genomic_DNA"/>
</dbReference>
<dbReference type="GO" id="GO:0060090">
    <property type="term" value="F:molecular adaptor activity"/>
    <property type="evidence" value="ECO:0007669"/>
    <property type="project" value="TreeGrafter"/>
</dbReference>
<feature type="domain" description="Autophagy protein ATG17-like" evidence="9">
    <location>
        <begin position="23"/>
        <end position="429"/>
    </location>
</feature>
<proteinExistence type="inferred from homology"/>
<dbReference type="PANTHER" id="PTHR28005">
    <property type="entry name" value="AUTOPHAGY-RELATED PROTEIN 17"/>
    <property type="match status" value="1"/>
</dbReference>
<feature type="region of interest" description="Disordered" evidence="8">
    <location>
        <begin position="128"/>
        <end position="164"/>
    </location>
</feature>
<reference evidence="11" key="2">
    <citation type="submission" date="2015-01" db="EMBL/GenBank/DDBJ databases">
        <title>Evolutionary Origins and Diversification of the Mycorrhizal Mutualists.</title>
        <authorList>
            <consortium name="DOE Joint Genome Institute"/>
            <consortium name="Mycorrhizal Genomics Consortium"/>
            <person name="Kohler A."/>
            <person name="Kuo A."/>
            <person name="Nagy L.G."/>
            <person name="Floudas D."/>
            <person name="Copeland A."/>
            <person name="Barry K.W."/>
            <person name="Cichocki N."/>
            <person name="Veneault-Fourrey C."/>
            <person name="LaButti K."/>
            <person name="Lindquist E.A."/>
            <person name="Lipzen A."/>
            <person name="Lundell T."/>
            <person name="Morin E."/>
            <person name="Murat C."/>
            <person name="Riley R."/>
            <person name="Ohm R."/>
            <person name="Sun H."/>
            <person name="Tunlid A."/>
            <person name="Henrissat B."/>
            <person name="Grigoriev I.V."/>
            <person name="Hibbett D.S."/>
            <person name="Martin F."/>
        </authorList>
    </citation>
    <scope>NUCLEOTIDE SEQUENCE [LARGE SCALE GENOMIC DNA]</scope>
    <source>
        <strain evidence="11">MAFF 305830</strain>
    </source>
</reference>
<dbReference type="SUPFAM" id="SSF57997">
    <property type="entry name" value="Tropomyosin"/>
    <property type="match status" value="1"/>
</dbReference>
<dbReference type="AlphaFoldDB" id="A0A0C3B9Z4"/>
<evidence type="ECO:0000313" key="11">
    <source>
        <dbReference type="Proteomes" id="UP000054097"/>
    </source>
</evidence>
<keyword evidence="11" id="KW-1185">Reference proteome</keyword>